<evidence type="ECO:0000313" key="2">
    <source>
        <dbReference type="EMBL" id="ATE57365.1"/>
    </source>
</evidence>
<evidence type="ECO:0000256" key="1">
    <source>
        <dbReference type="SAM" id="Phobius"/>
    </source>
</evidence>
<dbReference type="Proteomes" id="UP000218505">
    <property type="component" value="Chromosome"/>
</dbReference>
<evidence type="ECO:0000313" key="3">
    <source>
        <dbReference type="Proteomes" id="UP000218505"/>
    </source>
</evidence>
<keyword evidence="1" id="KW-1133">Transmembrane helix</keyword>
<protein>
    <submittedName>
        <fullName evidence="2">Uncharacterized protein</fullName>
    </submittedName>
</protein>
<organism evidence="2 3">
    <name type="scientific">Actinosynnema pretiosum</name>
    <dbReference type="NCBI Taxonomy" id="42197"/>
    <lineage>
        <taxon>Bacteria</taxon>
        <taxon>Bacillati</taxon>
        <taxon>Actinomycetota</taxon>
        <taxon>Actinomycetes</taxon>
        <taxon>Pseudonocardiales</taxon>
        <taxon>Pseudonocardiaceae</taxon>
        <taxon>Actinosynnema</taxon>
    </lineage>
</organism>
<gene>
    <name evidence="2" type="ORF">CNX65_32035</name>
</gene>
<feature type="transmembrane region" description="Helical" evidence="1">
    <location>
        <begin position="12"/>
        <end position="33"/>
    </location>
</feature>
<sequence length="67" mass="7090">MGEHEVRERRPGIDVVSLVFGLTALIASAYMLADDSALSGLDLRWLLAGGALVIGLGLLGGSVRRRQ</sequence>
<dbReference type="AlphaFoldDB" id="A0A290ZEE7"/>
<dbReference type="RefSeq" id="WP_096497073.1">
    <property type="nucleotide sequence ID" value="NZ_CP023445.1"/>
</dbReference>
<dbReference type="EMBL" id="CP023445">
    <property type="protein sequence ID" value="ATE57365.1"/>
    <property type="molecule type" value="Genomic_DNA"/>
</dbReference>
<dbReference type="KEGG" id="apre:CNX65_32035"/>
<proteinExistence type="predicted"/>
<accession>A0A290ZEE7</accession>
<keyword evidence="1" id="KW-0472">Membrane</keyword>
<reference evidence="2" key="1">
    <citation type="submission" date="2017-09" db="EMBL/GenBank/DDBJ databases">
        <title>Complete Genome Sequence of ansamitocin-producing Bacterium Actinosynnema pretiosum X47.</title>
        <authorList>
            <person name="Cao G."/>
            <person name="Zong G."/>
            <person name="Zhong C."/>
            <person name="Fu J."/>
        </authorList>
    </citation>
    <scope>NUCLEOTIDE SEQUENCE [LARGE SCALE GENOMIC DNA]</scope>
    <source>
        <strain evidence="2">X47</strain>
    </source>
</reference>
<feature type="transmembrane region" description="Helical" evidence="1">
    <location>
        <begin position="45"/>
        <end position="63"/>
    </location>
</feature>
<keyword evidence="3" id="KW-1185">Reference proteome</keyword>
<name>A0A290ZEE7_9PSEU</name>
<keyword evidence="1" id="KW-0812">Transmembrane</keyword>